<evidence type="ECO:0000313" key="10">
    <source>
        <dbReference type="Proteomes" id="UP000059847"/>
    </source>
</evidence>
<keyword evidence="4 8" id="KW-0812">Transmembrane</keyword>
<dbReference type="GO" id="GO:0005886">
    <property type="term" value="C:plasma membrane"/>
    <property type="evidence" value="ECO:0007669"/>
    <property type="project" value="UniProtKB-SubCell"/>
</dbReference>
<evidence type="ECO:0000256" key="2">
    <source>
        <dbReference type="ARBA" id="ARBA00022448"/>
    </source>
</evidence>
<dbReference type="Pfam" id="PF00375">
    <property type="entry name" value="SDF"/>
    <property type="match status" value="1"/>
</dbReference>
<dbReference type="InterPro" id="IPR001991">
    <property type="entry name" value="Na-dicarboxylate_symporter"/>
</dbReference>
<feature type="transmembrane region" description="Helical" evidence="8">
    <location>
        <begin position="60"/>
        <end position="79"/>
    </location>
</feature>
<dbReference type="SUPFAM" id="SSF118215">
    <property type="entry name" value="Proton glutamate symport protein"/>
    <property type="match status" value="1"/>
</dbReference>
<organism evidence="9 10">
    <name type="scientific">Psychrobacter urativorans</name>
    <dbReference type="NCBI Taxonomy" id="45610"/>
    <lineage>
        <taxon>Bacteria</taxon>
        <taxon>Pseudomonadati</taxon>
        <taxon>Pseudomonadota</taxon>
        <taxon>Gammaproteobacteria</taxon>
        <taxon>Moraxellales</taxon>
        <taxon>Moraxellaceae</taxon>
        <taxon>Psychrobacter</taxon>
    </lineage>
</organism>
<dbReference type="Proteomes" id="UP000059847">
    <property type="component" value="Chromosome"/>
</dbReference>
<gene>
    <name evidence="9" type="ORF">AOC03_01220</name>
</gene>
<evidence type="ECO:0000256" key="3">
    <source>
        <dbReference type="ARBA" id="ARBA00022475"/>
    </source>
</evidence>
<evidence type="ECO:0000256" key="6">
    <source>
        <dbReference type="ARBA" id="ARBA00022989"/>
    </source>
</evidence>
<comment type="subcellular location">
    <subcellularLocation>
        <location evidence="1">Cell membrane</location>
        <topology evidence="1">Multi-pass membrane protein</topology>
    </subcellularLocation>
</comment>
<proteinExistence type="predicted"/>
<keyword evidence="10" id="KW-1185">Reference proteome</keyword>
<dbReference type="KEGG" id="pur:AOC03_01220"/>
<keyword evidence="7 8" id="KW-0472">Membrane</keyword>
<dbReference type="Gene3D" id="1.10.3860.10">
    <property type="entry name" value="Sodium:dicarboxylate symporter"/>
    <property type="match status" value="1"/>
</dbReference>
<feature type="transmembrane region" description="Helical" evidence="8">
    <location>
        <begin position="184"/>
        <end position="208"/>
    </location>
</feature>
<dbReference type="AlphaFoldDB" id="A0A0M3V8G1"/>
<dbReference type="RefSeq" id="WP_062533233.1">
    <property type="nucleotide sequence ID" value="NZ_CP012678.1"/>
</dbReference>
<dbReference type="PRINTS" id="PR00173">
    <property type="entry name" value="EDTRNSPORT"/>
</dbReference>
<feature type="transmembrane region" description="Helical" evidence="8">
    <location>
        <begin position="358"/>
        <end position="380"/>
    </location>
</feature>
<keyword evidence="2" id="KW-0813">Transport</keyword>
<keyword evidence="5" id="KW-0769">Symport</keyword>
<evidence type="ECO:0000256" key="7">
    <source>
        <dbReference type="ARBA" id="ARBA00023136"/>
    </source>
</evidence>
<keyword evidence="3" id="KW-1003">Cell membrane</keyword>
<name>A0A0M3V8G1_9GAMM</name>
<accession>A0A0M3V8G1</accession>
<dbReference type="OrthoDB" id="9766690at2"/>
<dbReference type="GO" id="GO:0006835">
    <property type="term" value="P:dicarboxylic acid transport"/>
    <property type="evidence" value="ECO:0007669"/>
    <property type="project" value="TreeGrafter"/>
</dbReference>
<dbReference type="InterPro" id="IPR036458">
    <property type="entry name" value="Na:dicarbo_symporter_sf"/>
</dbReference>
<dbReference type="PANTHER" id="PTHR42865:SF7">
    <property type="entry name" value="PROTON_GLUTAMATE-ASPARTATE SYMPORTER"/>
    <property type="match status" value="1"/>
</dbReference>
<evidence type="ECO:0000313" key="9">
    <source>
        <dbReference type="EMBL" id="ALF58837.1"/>
    </source>
</evidence>
<dbReference type="EMBL" id="CP012678">
    <property type="protein sequence ID" value="ALF58837.1"/>
    <property type="molecule type" value="Genomic_DNA"/>
</dbReference>
<evidence type="ECO:0000256" key="8">
    <source>
        <dbReference type="SAM" id="Phobius"/>
    </source>
</evidence>
<feature type="transmembrane region" description="Helical" evidence="8">
    <location>
        <begin position="12"/>
        <end position="30"/>
    </location>
</feature>
<dbReference type="GO" id="GO:0015293">
    <property type="term" value="F:symporter activity"/>
    <property type="evidence" value="ECO:0007669"/>
    <property type="project" value="UniProtKB-KW"/>
</dbReference>
<evidence type="ECO:0000256" key="4">
    <source>
        <dbReference type="ARBA" id="ARBA00022692"/>
    </source>
</evidence>
<dbReference type="FunFam" id="1.10.3860.10:FF:000001">
    <property type="entry name" value="C4-dicarboxylate transport protein"/>
    <property type="match status" value="1"/>
</dbReference>
<dbReference type="STRING" id="45610.AOC03_01220"/>
<sequence>MWKNMGLTGKIIVAMALGIIVGLFINYFGLNAEGSFVNTYVTNGFFAIIGKLFVNSLKMLVVPLVLISLICGVCGIGDIRLLGRIGTKTFLIYMLTTALAIATAIGLGVLFGIGKGMNIATEAAFEAETAPPLLDVFSNIIPSNPISAMANGDMLSIIFFAVLIGISILMVGKPAKGLVQSLELINEVILKMVTIIMNLAPYGVFALLAKAMSELGLDLIWSLLGYVAVLVGSLAFHFFITMMIVLKVSSGLSIKTFLTKMREVQIFAFSTSSSNATIPITLRTVTKRMGVDNSVASFTVPFGATINMDGTAIMQGTATIFIANIYGINLGVTEYLTVILMSVLASIGTAGVPGVGLIMLSMVFAQVGLPIEGIGLILGVDRILDMLRTAVNVGGDAAVTAIVAKSEGKMDLAIYNDPDAGAKEIFDGHIDENSEREFSEVFSDGIMGSEYDDIKRIS</sequence>
<evidence type="ECO:0000256" key="1">
    <source>
        <dbReference type="ARBA" id="ARBA00004651"/>
    </source>
</evidence>
<feature type="transmembrane region" description="Helical" evidence="8">
    <location>
        <begin position="154"/>
        <end position="172"/>
    </location>
</feature>
<keyword evidence="6 8" id="KW-1133">Transmembrane helix</keyword>
<reference evidence="9 10" key="1">
    <citation type="submission" date="2015-09" db="EMBL/GenBank/DDBJ databases">
        <title>Complete genome of Psychrobacter urativorans R10.10B.</title>
        <authorList>
            <person name="See-Too W.S."/>
            <person name="Chan K.G."/>
        </authorList>
    </citation>
    <scope>NUCLEOTIDE SEQUENCE [LARGE SCALE GENOMIC DNA]</scope>
    <source>
        <strain evidence="9 10">R10.10B</strain>
    </source>
</reference>
<feature type="transmembrane region" description="Helical" evidence="8">
    <location>
        <begin position="91"/>
        <end position="113"/>
    </location>
</feature>
<feature type="transmembrane region" description="Helical" evidence="8">
    <location>
        <begin position="220"/>
        <end position="246"/>
    </location>
</feature>
<protein>
    <submittedName>
        <fullName evidence="9">Sodium:dicarboxylate symporter</fullName>
    </submittedName>
</protein>
<evidence type="ECO:0000256" key="5">
    <source>
        <dbReference type="ARBA" id="ARBA00022847"/>
    </source>
</evidence>
<dbReference type="PANTHER" id="PTHR42865">
    <property type="entry name" value="PROTON/GLUTAMATE-ASPARTATE SYMPORTER"/>
    <property type="match status" value="1"/>
</dbReference>